<evidence type="ECO:0000256" key="1">
    <source>
        <dbReference type="SAM" id="MobiDB-lite"/>
    </source>
</evidence>
<accession>A0A835SZ46</accession>
<dbReference type="PANTHER" id="PTHR33802">
    <property type="entry name" value="SI:CH211-161H7.5-RELATED"/>
    <property type="match status" value="1"/>
</dbReference>
<keyword evidence="4" id="KW-1185">Reference proteome</keyword>
<dbReference type="EMBL" id="JAEHOC010000032">
    <property type="protein sequence ID" value="KAG2429080.1"/>
    <property type="molecule type" value="Genomic_DNA"/>
</dbReference>
<dbReference type="AlphaFoldDB" id="A0A835SZ46"/>
<feature type="transmembrane region" description="Helical" evidence="2">
    <location>
        <begin position="65"/>
        <end position="87"/>
    </location>
</feature>
<dbReference type="Proteomes" id="UP000650467">
    <property type="component" value="Unassembled WGS sequence"/>
</dbReference>
<reference evidence="3" key="1">
    <citation type="journal article" date="2020" name="bioRxiv">
        <title>Comparative genomics of Chlamydomonas.</title>
        <authorList>
            <person name="Craig R.J."/>
            <person name="Hasan A.R."/>
            <person name="Ness R.W."/>
            <person name="Keightley P.D."/>
        </authorList>
    </citation>
    <scope>NUCLEOTIDE SEQUENCE</scope>
    <source>
        <strain evidence="3">SAG 7.73</strain>
    </source>
</reference>
<protein>
    <submittedName>
        <fullName evidence="3">Uncharacterized protein</fullName>
    </submittedName>
</protein>
<feature type="compositionally biased region" description="Low complexity" evidence="1">
    <location>
        <begin position="374"/>
        <end position="392"/>
    </location>
</feature>
<feature type="transmembrane region" description="Helical" evidence="2">
    <location>
        <begin position="258"/>
        <end position="276"/>
    </location>
</feature>
<dbReference type="PANTHER" id="PTHR33802:SF1">
    <property type="entry name" value="XK-RELATED PROTEIN"/>
    <property type="match status" value="1"/>
</dbReference>
<keyword evidence="2" id="KW-0472">Membrane</keyword>
<keyword evidence="2" id="KW-0812">Transmembrane</keyword>
<feature type="region of interest" description="Disordered" evidence="1">
    <location>
        <begin position="293"/>
        <end position="321"/>
    </location>
</feature>
<feature type="transmembrane region" description="Helical" evidence="2">
    <location>
        <begin position="181"/>
        <end position="200"/>
    </location>
</feature>
<name>A0A835SZ46_CHLIN</name>
<evidence type="ECO:0000256" key="2">
    <source>
        <dbReference type="SAM" id="Phobius"/>
    </source>
</evidence>
<gene>
    <name evidence="3" type="ORF">HXX76_011320</name>
</gene>
<feature type="transmembrane region" description="Helical" evidence="2">
    <location>
        <begin position="206"/>
        <end position="223"/>
    </location>
</feature>
<feature type="region of interest" description="Disordered" evidence="1">
    <location>
        <begin position="405"/>
        <end position="444"/>
    </location>
</feature>
<organism evidence="3 4">
    <name type="scientific">Chlamydomonas incerta</name>
    <dbReference type="NCBI Taxonomy" id="51695"/>
    <lineage>
        <taxon>Eukaryota</taxon>
        <taxon>Viridiplantae</taxon>
        <taxon>Chlorophyta</taxon>
        <taxon>core chlorophytes</taxon>
        <taxon>Chlorophyceae</taxon>
        <taxon>CS clade</taxon>
        <taxon>Chlamydomonadales</taxon>
        <taxon>Chlamydomonadaceae</taxon>
        <taxon>Chlamydomonas</taxon>
    </lineage>
</organism>
<feature type="region of interest" description="Disordered" evidence="1">
    <location>
        <begin position="609"/>
        <end position="640"/>
    </location>
</feature>
<dbReference type="OrthoDB" id="5586934at2759"/>
<sequence>MWYLLGGSSKPRPRSETAPAVLRITNLLGYLFLVLVNVLSSTGAFGDTNAGVSGRYPTPLTPAGWAFSIWGVIFALQGMGVVHQVLNSGYREGGWKTNVVLRVGYGWQAGWLFQDLWQIIFVQQSVVGMYFAFGCLAGALAAFVITMGRLNGTAEDLRMRGYAGTPALAYIFYKLPTSINAAWLSVATCLGLLIIPVAHGVGQDRLVVPAALLAAAVTAGGVWRMVSHRDAAYGLTLMWALSAVASDQSGRVPRAVKIPAIVCLVVLALCVVYALVRTRREASQLDSLGSLSSLDAREDSSSGGHGGAGGRGGGLGGGGGGTGGLKGGPLAGLGLGMGVGGVGGGGGHGADDGHGFYSDSSHLLSHAYHPGEQGHAAGYGHSSANGSGSGHRAALGYGARPLYGGVAHPQQRMPLSDSPADALAGDGRYGRRGSQDGSGSGSEAGAGSFTFAAVGTGGGAGGGAGGGFRAAPSPLGLAPASNGGLLSSRAPAQAGILRAPGDSSSGGEGGFGGGSGGGFGVGGSGIGAEAAGLGGAAQVWAPAAAPLVAGQSQPAVLRRAGGSSDVAAAIGGPAHGLGSGGSSGQLVTVGSLASGVPAAVPAPALLALGVPGTAPSPPRSRSPGVRRVRFSDELGEGSAH</sequence>
<evidence type="ECO:0000313" key="4">
    <source>
        <dbReference type="Proteomes" id="UP000650467"/>
    </source>
</evidence>
<feature type="compositionally biased region" description="Gly residues" evidence="1">
    <location>
        <begin position="303"/>
        <end position="321"/>
    </location>
</feature>
<keyword evidence="2" id="KW-1133">Transmembrane helix</keyword>
<feature type="transmembrane region" description="Helical" evidence="2">
    <location>
        <begin position="99"/>
        <end position="121"/>
    </location>
</feature>
<feature type="transmembrane region" description="Helical" evidence="2">
    <location>
        <begin position="21"/>
        <end position="45"/>
    </location>
</feature>
<feature type="transmembrane region" description="Helical" evidence="2">
    <location>
        <begin position="127"/>
        <end position="150"/>
    </location>
</feature>
<proteinExistence type="predicted"/>
<evidence type="ECO:0000313" key="3">
    <source>
        <dbReference type="EMBL" id="KAG2429080.1"/>
    </source>
</evidence>
<feature type="region of interest" description="Disordered" evidence="1">
    <location>
        <begin position="364"/>
        <end position="392"/>
    </location>
</feature>
<comment type="caution">
    <text evidence="3">The sequence shown here is derived from an EMBL/GenBank/DDBJ whole genome shotgun (WGS) entry which is preliminary data.</text>
</comment>